<dbReference type="Proteomes" id="UP000197032">
    <property type="component" value="Unassembled WGS sequence"/>
</dbReference>
<dbReference type="EMBL" id="BDGJ01000164">
    <property type="protein sequence ID" value="GAW93590.1"/>
    <property type="molecule type" value="Genomic_DNA"/>
</dbReference>
<dbReference type="OrthoDB" id="9799230at2"/>
<evidence type="ECO:0000313" key="4">
    <source>
        <dbReference type="Proteomes" id="UP000197032"/>
    </source>
</evidence>
<dbReference type="GO" id="GO:0008270">
    <property type="term" value="F:zinc ion binding"/>
    <property type="evidence" value="ECO:0007669"/>
    <property type="project" value="UniProtKB-KW"/>
</dbReference>
<protein>
    <submittedName>
        <fullName evidence="3">NHL repeat containing protein</fullName>
    </submittedName>
</protein>
<sequence>MFGGLASGIEPALSLKGGRMIAVKRRWIMARGMLLVLIAVALTTGLRGENRKEETVRPVKLADKPELLYGIYGNGLEKPVGVALDERGYVYVADAGSHQIKVFSPGGRPVMAFGKPGTEPGQLNYPYGLAFTPEGELLVSDPANERVSIYSRKGHFLKTLVSGGNDLGLIRPGGLTVKGDVIYISDLWGHQIVVVDGQGKLVRRIGRPGSGGGELRYPQSVAIDDQGRLWVADAGNNRIQVFDKEGNFLFMIGGENSPVSFGLLRGIAIDNLQRVLIADSINSTIRVFDPEGKELFSFGGYGEEETQFIYPIGLAVGEDGKIYVADRGNQRVQVWGYRR</sequence>
<accession>A0A1Z5HWE2</accession>
<dbReference type="SUPFAM" id="SSF101898">
    <property type="entry name" value="NHL repeat"/>
    <property type="match status" value="1"/>
</dbReference>
<evidence type="ECO:0000256" key="1">
    <source>
        <dbReference type="ARBA" id="ARBA00022737"/>
    </source>
</evidence>
<reference evidence="4" key="1">
    <citation type="journal article" date="2017" name="Appl. Environ. Microbiol.">
        <title>Genomic Analysis of Calderihabitans maritimus KKC1, a Thermophilic, Hydrogenogenic, Carboxydotrophic Bacterium Isolated from Marine Sediment.</title>
        <authorList>
            <person name="Omae K."/>
            <person name="Yoneda Y."/>
            <person name="Fukuyama Y."/>
            <person name="Yoshida T."/>
            <person name="Sako Y."/>
        </authorList>
    </citation>
    <scope>NUCLEOTIDE SEQUENCE [LARGE SCALE GENOMIC DNA]</scope>
    <source>
        <strain evidence="4">KKC1</strain>
    </source>
</reference>
<feature type="repeat" description="NHL" evidence="2">
    <location>
        <begin position="202"/>
        <end position="245"/>
    </location>
</feature>
<dbReference type="RefSeq" id="WP_088554688.1">
    <property type="nucleotide sequence ID" value="NZ_BDGJ01000164.1"/>
</dbReference>
<dbReference type="Pfam" id="PF01436">
    <property type="entry name" value="NHL"/>
    <property type="match status" value="3"/>
</dbReference>
<dbReference type="InterPro" id="IPR011042">
    <property type="entry name" value="6-blade_b-propeller_TolB-like"/>
</dbReference>
<dbReference type="PROSITE" id="PS51125">
    <property type="entry name" value="NHL"/>
    <property type="match status" value="4"/>
</dbReference>
<keyword evidence="4" id="KW-1185">Reference proteome</keyword>
<dbReference type="InterPro" id="IPR001258">
    <property type="entry name" value="NHL_repeat"/>
</dbReference>
<gene>
    <name evidence="3" type="ORF">KKC1_27190</name>
</gene>
<dbReference type="InterPro" id="IPR050952">
    <property type="entry name" value="TRIM-NHL_E3_ligases"/>
</dbReference>
<feature type="repeat" description="NHL" evidence="2">
    <location>
        <begin position="295"/>
        <end position="338"/>
    </location>
</feature>
<feature type="repeat" description="NHL" evidence="2">
    <location>
        <begin position="113"/>
        <end position="153"/>
    </location>
</feature>
<dbReference type="Gene3D" id="2.40.10.500">
    <property type="match status" value="1"/>
</dbReference>
<dbReference type="PANTHER" id="PTHR24104:SF25">
    <property type="entry name" value="PROTEIN LIN-41"/>
    <property type="match status" value="1"/>
</dbReference>
<feature type="repeat" description="NHL" evidence="2">
    <location>
        <begin position="73"/>
        <end position="106"/>
    </location>
</feature>
<name>A0A1Z5HWE2_9FIRM</name>
<dbReference type="Gene3D" id="2.120.10.30">
    <property type="entry name" value="TolB, C-terminal domain"/>
    <property type="match status" value="2"/>
</dbReference>
<evidence type="ECO:0000313" key="3">
    <source>
        <dbReference type="EMBL" id="GAW93590.1"/>
    </source>
</evidence>
<evidence type="ECO:0000256" key="2">
    <source>
        <dbReference type="PROSITE-ProRule" id="PRU00504"/>
    </source>
</evidence>
<dbReference type="CDD" id="cd14963">
    <property type="entry name" value="NHL_like_5"/>
    <property type="match status" value="1"/>
</dbReference>
<dbReference type="PANTHER" id="PTHR24104">
    <property type="entry name" value="E3 UBIQUITIN-PROTEIN LIGASE NHLRC1-RELATED"/>
    <property type="match status" value="1"/>
</dbReference>
<dbReference type="AlphaFoldDB" id="A0A1Z5HWE2"/>
<proteinExistence type="predicted"/>
<organism evidence="3 4">
    <name type="scientific">Calderihabitans maritimus</name>
    <dbReference type="NCBI Taxonomy" id="1246530"/>
    <lineage>
        <taxon>Bacteria</taxon>
        <taxon>Bacillati</taxon>
        <taxon>Bacillota</taxon>
        <taxon>Clostridia</taxon>
        <taxon>Neomoorellales</taxon>
        <taxon>Calderihabitantaceae</taxon>
        <taxon>Calderihabitans</taxon>
    </lineage>
</organism>
<comment type="caution">
    <text evidence="3">The sequence shown here is derived from an EMBL/GenBank/DDBJ whole genome shotgun (WGS) entry which is preliminary data.</text>
</comment>
<keyword evidence="1" id="KW-0677">Repeat</keyword>